<evidence type="ECO:0000313" key="2">
    <source>
        <dbReference type="EMBL" id="HIT42298.1"/>
    </source>
</evidence>
<protein>
    <submittedName>
        <fullName evidence="2">Protease complex subunit PrcB family protein</fullName>
    </submittedName>
</protein>
<gene>
    <name evidence="2" type="ORF">IAB60_09455</name>
</gene>
<evidence type="ECO:0000313" key="3">
    <source>
        <dbReference type="Proteomes" id="UP000886860"/>
    </source>
</evidence>
<dbReference type="EMBL" id="DVKS01000163">
    <property type="protein sequence ID" value="HIT42298.1"/>
    <property type="molecule type" value="Genomic_DNA"/>
</dbReference>
<dbReference type="Pfam" id="PF14343">
    <property type="entry name" value="PrcB_C"/>
    <property type="match status" value="1"/>
</dbReference>
<organism evidence="2 3">
    <name type="scientific">Candidatus Caccovicinus merdipullorum</name>
    <dbReference type="NCBI Taxonomy" id="2840724"/>
    <lineage>
        <taxon>Bacteria</taxon>
        <taxon>Bacillati</taxon>
        <taxon>Bacillota</taxon>
        <taxon>Clostridia</taxon>
        <taxon>Eubacteriales</taxon>
        <taxon>Candidatus Caccovicinus</taxon>
    </lineage>
</organism>
<dbReference type="GO" id="GO:0008233">
    <property type="term" value="F:peptidase activity"/>
    <property type="evidence" value="ECO:0007669"/>
    <property type="project" value="UniProtKB-KW"/>
</dbReference>
<comment type="caution">
    <text evidence="2">The sequence shown here is derived from an EMBL/GenBank/DDBJ whole genome shotgun (WGS) entry which is preliminary data.</text>
</comment>
<name>A0A9D1KF70_9FIRM</name>
<proteinExistence type="predicted"/>
<sequence>MKKVTERKWMIWVLLAVWVFAVRCLGGCSTGDDESGKVRDLSFTVVGEGEVPADLMATIQTKQTDPFKLTYSDDQNLYIVVGYGQQQSGGYSISVNALYLTENSVVIDTELKGPETGENGGTEKSSPYVVVKTELLENPVVFQ</sequence>
<dbReference type="Proteomes" id="UP000886860">
    <property type="component" value="Unassembled WGS sequence"/>
</dbReference>
<reference evidence="2" key="2">
    <citation type="journal article" date="2021" name="PeerJ">
        <title>Extensive microbial diversity within the chicken gut microbiome revealed by metagenomics and culture.</title>
        <authorList>
            <person name="Gilroy R."/>
            <person name="Ravi A."/>
            <person name="Getino M."/>
            <person name="Pursley I."/>
            <person name="Horton D.L."/>
            <person name="Alikhan N.F."/>
            <person name="Baker D."/>
            <person name="Gharbi K."/>
            <person name="Hall N."/>
            <person name="Watson M."/>
            <person name="Adriaenssens E.M."/>
            <person name="Foster-Nyarko E."/>
            <person name="Jarju S."/>
            <person name="Secka A."/>
            <person name="Antonio M."/>
            <person name="Oren A."/>
            <person name="Chaudhuri R.R."/>
            <person name="La Ragione R."/>
            <person name="Hildebrand F."/>
            <person name="Pallen M.J."/>
        </authorList>
    </citation>
    <scope>NUCLEOTIDE SEQUENCE</scope>
    <source>
        <strain evidence="2">CHK123-3438</strain>
    </source>
</reference>
<feature type="domain" description="PrcB C-terminal" evidence="1">
    <location>
        <begin position="77"/>
        <end position="134"/>
    </location>
</feature>
<dbReference type="AlphaFoldDB" id="A0A9D1KF70"/>
<reference evidence="2" key="1">
    <citation type="submission" date="2020-10" db="EMBL/GenBank/DDBJ databases">
        <authorList>
            <person name="Gilroy R."/>
        </authorList>
    </citation>
    <scope>NUCLEOTIDE SEQUENCE</scope>
    <source>
        <strain evidence="2">CHK123-3438</strain>
    </source>
</reference>
<evidence type="ECO:0000259" key="1">
    <source>
        <dbReference type="Pfam" id="PF14343"/>
    </source>
</evidence>
<dbReference type="GO" id="GO:0006508">
    <property type="term" value="P:proteolysis"/>
    <property type="evidence" value="ECO:0007669"/>
    <property type="project" value="UniProtKB-KW"/>
</dbReference>
<accession>A0A9D1KF70</accession>
<dbReference type="InterPro" id="IPR025748">
    <property type="entry name" value="PrcB_C_dom"/>
</dbReference>
<keyword evidence="2" id="KW-0378">Hydrolase</keyword>
<keyword evidence="2" id="KW-0645">Protease</keyword>